<evidence type="ECO:0000313" key="2">
    <source>
        <dbReference type="Proteomes" id="UP001430953"/>
    </source>
</evidence>
<comment type="caution">
    <text evidence="1">The sequence shown here is derived from an EMBL/GenBank/DDBJ whole genome shotgun (WGS) entry which is preliminary data.</text>
</comment>
<dbReference type="EMBL" id="JADYXP020000005">
    <property type="protein sequence ID" value="KAL0124062.1"/>
    <property type="molecule type" value="Genomic_DNA"/>
</dbReference>
<organism evidence="1 2">
    <name type="scientific">Cardiocondyla obscurior</name>
    <dbReference type="NCBI Taxonomy" id="286306"/>
    <lineage>
        <taxon>Eukaryota</taxon>
        <taxon>Metazoa</taxon>
        <taxon>Ecdysozoa</taxon>
        <taxon>Arthropoda</taxon>
        <taxon>Hexapoda</taxon>
        <taxon>Insecta</taxon>
        <taxon>Pterygota</taxon>
        <taxon>Neoptera</taxon>
        <taxon>Endopterygota</taxon>
        <taxon>Hymenoptera</taxon>
        <taxon>Apocrita</taxon>
        <taxon>Aculeata</taxon>
        <taxon>Formicoidea</taxon>
        <taxon>Formicidae</taxon>
        <taxon>Myrmicinae</taxon>
        <taxon>Cardiocondyla</taxon>
    </lineage>
</organism>
<name>A0AAW2GCK1_9HYME</name>
<dbReference type="Proteomes" id="UP001430953">
    <property type="component" value="Unassembled WGS sequence"/>
</dbReference>
<sequence>MRRRRSVASNLFSGESAETFVSFSSCRRNVSSVRHDVRRQGDAFARRAFHRRNTRTESRSYILVIGRGAIRHAAQASGGRRSRISRVDGGAGDASLPLPAHVFIRGETETGDIAVKEAKMYEQNRSDCRDRCRASAMTSASLYCRSSWSRCRCRPTVIHDR</sequence>
<gene>
    <name evidence="1" type="ORF">PUN28_006095</name>
</gene>
<accession>A0AAW2GCK1</accession>
<keyword evidence="2" id="KW-1185">Reference proteome</keyword>
<protein>
    <submittedName>
        <fullName evidence="1">Uncharacterized protein</fullName>
    </submittedName>
</protein>
<dbReference type="AlphaFoldDB" id="A0AAW2GCK1"/>
<evidence type="ECO:0000313" key="1">
    <source>
        <dbReference type="EMBL" id="KAL0124062.1"/>
    </source>
</evidence>
<reference evidence="1 2" key="1">
    <citation type="submission" date="2023-03" db="EMBL/GenBank/DDBJ databases">
        <title>High recombination rates correlate with genetic variation in Cardiocondyla obscurior ants.</title>
        <authorList>
            <person name="Errbii M."/>
        </authorList>
    </citation>
    <scope>NUCLEOTIDE SEQUENCE [LARGE SCALE GENOMIC DNA]</scope>
    <source>
        <strain evidence="1">Alpha-2009</strain>
        <tissue evidence="1">Whole body</tissue>
    </source>
</reference>
<proteinExistence type="predicted"/>